<evidence type="ECO:0000313" key="2">
    <source>
        <dbReference type="Proteomes" id="UP000633814"/>
    </source>
</evidence>
<dbReference type="Pfam" id="PF13551">
    <property type="entry name" value="HTH_29"/>
    <property type="match status" value="1"/>
</dbReference>
<comment type="caution">
    <text evidence="1">The sequence shown here is derived from an EMBL/GenBank/DDBJ whole genome shotgun (WGS) entry which is preliminary data.</text>
</comment>
<dbReference type="RefSeq" id="WP_226752490.1">
    <property type="nucleotide sequence ID" value="NZ_JAEINI020000058.1"/>
</dbReference>
<proteinExistence type="predicted"/>
<dbReference type="SUPFAM" id="SSF46689">
    <property type="entry name" value="Homeodomain-like"/>
    <property type="match status" value="1"/>
</dbReference>
<reference evidence="1 2" key="1">
    <citation type="submission" date="2021-10" db="EMBL/GenBank/DDBJ databases">
        <title>Alishewanella koreense sp. nov. isolated from seawater of southwestern coast in South Korea and the proposal for the reclassification of Rheinheimera perlucida and Rheinheimera tuosuensis as Arsukibacterium perlucida and Arsukibacterium tuosuensis.</title>
        <authorList>
            <person name="Kim K.H."/>
            <person name="Ruan W."/>
            <person name="Kim K.R."/>
            <person name="Baek J.H."/>
            <person name="Jeon C.O."/>
        </authorList>
    </citation>
    <scope>NUCLEOTIDE SEQUENCE [LARGE SCALE GENOMIC DNA]</scope>
    <source>
        <strain evidence="1 2">16-MA</strain>
    </source>
</reference>
<dbReference type="EMBL" id="JAEINI020000058">
    <property type="protein sequence ID" value="MCB5228443.1"/>
    <property type="molecule type" value="Genomic_DNA"/>
</dbReference>
<sequence>MNHTAEDILILSRAEKNGRKRMRLLAIAQFLECKNRTQVANQLKISRTSVNNWVTQYLELGLAGLDARKAKGRIPYLTPKQQKQLGQFIESHSQTEQG</sequence>
<keyword evidence="2" id="KW-1185">Reference proteome</keyword>
<evidence type="ECO:0000313" key="1">
    <source>
        <dbReference type="EMBL" id="MCB5228443.1"/>
    </source>
</evidence>
<dbReference type="InterPro" id="IPR009057">
    <property type="entry name" value="Homeodomain-like_sf"/>
</dbReference>
<accession>A0ABS8C7W3</accession>
<gene>
    <name evidence="1" type="ORF">JAO78_016715</name>
</gene>
<name>A0ABS8C7W3_9ALTE</name>
<organism evidence="1 2">
    <name type="scientific">Alishewanella maricola</name>
    <dbReference type="NCBI Taxonomy" id="2795740"/>
    <lineage>
        <taxon>Bacteria</taxon>
        <taxon>Pseudomonadati</taxon>
        <taxon>Pseudomonadota</taxon>
        <taxon>Gammaproteobacteria</taxon>
        <taxon>Alteromonadales</taxon>
        <taxon>Alteromonadaceae</taxon>
        <taxon>Alishewanella</taxon>
    </lineage>
</organism>
<feature type="non-terminal residue" evidence="1">
    <location>
        <position position="98"/>
    </location>
</feature>
<protein>
    <submittedName>
        <fullName evidence="1">Helix-turn-helix domain-containing protein</fullName>
    </submittedName>
</protein>
<dbReference type="Proteomes" id="UP000633814">
    <property type="component" value="Unassembled WGS sequence"/>
</dbReference>